<dbReference type="Gene3D" id="1.25.40.10">
    <property type="entry name" value="Tetratricopeptide repeat domain"/>
    <property type="match status" value="1"/>
</dbReference>
<gene>
    <name evidence="3" type="ORF">RQP50_23390</name>
</gene>
<proteinExistence type="predicted"/>
<organism evidence="3 4">
    <name type="scientific">Paenibacillus suaedae</name>
    <dbReference type="NCBI Taxonomy" id="3077233"/>
    <lineage>
        <taxon>Bacteria</taxon>
        <taxon>Bacillati</taxon>
        <taxon>Bacillota</taxon>
        <taxon>Bacilli</taxon>
        <taxon>Bacillales</taxon>
        <taxon>Paenibacillaceae</taxon>
        <taxon>Paenibacillus</taxon>
    </lineage>
</organism>
<evidence type="ECO:0000313" key="3">
    <source>
        <dbReference type="EMBL" id="MDT8979185.1"/>
    </source>
</evidence>
<reference evidence="4" key="1">
    <citation type="submission" date="2023-09" db="EMBL/GenBank/DDBJ databases">
        <title>Paenibacillus sp. chi10 Genome sequencing and assembly.</title>
        <authorList>
            <person name="Kim I."/>
        </authorList>
    </citation>
    <scope>NUCLEOTIDE SEQUENCE [LARGE SCALE GENOMIC DNA]</scope>
    <source>
        <strain evidence="4">chi10</strain>
    </source>
</reference>
<dbReference type="SUPFAM" id="SSF48452">
    <property type="entry name" value="TPR-like"/>
    <property type="match status" value="1"/>
</dbReference>
<feature type="domain" description="DUF4261" evidence="2">
    <location>
        <begin position="354"/>
        <end position="428"/>
    </location>
</feature>
<feature type="repeat" description="TPR" evidence="1">
    <location>
        <begin position="69"/>
        <end position="102"/>
    </location>
</feature>
<name>A0AAJ2N716_9BACL</name>
<dbReference type="EMBL" id="JAVYAA010000007">
    <property type="protein sequence ID" value="MDT8979185.1"/>
    <property type="molecule type" value="Genomic_DNA"/>
</dbReference>
<dbReference type="RefSeq" id="WP_315746908.1">
    <property type="nucleotide sequence ID" value="NZ_JAVYAA010000007.1"/>
</dbReference>
<dbReference type="Pfam" id="PF14080">
    <property type="entry name" value="DUF4261"/>
    <property type="match status" value="1"/>
</dbReference>
<accession>A0AAJ2N716</accession>
<keyword evidence="4" id="KW-1185">Reference proteome</keyword>
<protein>
    <submittedName>
        <fullName evidence="3">DUF4261 domain-containing protein</fullName>
    </submittedName>
</protein>
<dbReference type="SMART" id="SM00028">
    <property type="entry name" value="TPR"/>
    <property type="match status" value="2"/>
</dbReference>
<dbReference type="Proteomes" id="UP001250538">
    <property type="component" value="Unassembled WGS sequence"/>
</dbReference>
<evidence type="ECO:0000256" key="1">
    <source>
        <dbReference type="PROSITE-ProRule" id="PRU00339"/>
    </source>
</evidence>
<dbReference type="PROSITE" id="PS50005">
    <property type="entry name" value="TPR"/>
    <property type="match status" value="1"/>
</dbReference>
<dbReference type="InterPro" id="IPR025357">
    <property type="entry name" value="DUF4261"/>
</dbReference>
<dbReference type="InterPro" id="IPR019734">
    <property type="entry name" value="TPR_rpt"/>
</dbReference>
<evidence type="ECO:0000259" key="2">
    <source>
        <dbReference type="Pfam" id="PF14080"/>
    </source>
</evidence>
<evidence type="ECO:0000313" key="4">
    <source>
        <dbReference type="Proteomes" id="UP001250538"/>
    </source>
</evidence>
<keyword evidence="1" id="KW-0802">TPR repeat</keyword>
<dbReference type="AlphaFoldDB" id="A0AAJ2N716"/>
<dbReference type="InterPro" id="IPR011990">
    <property type="entry name" value="TPR-like_helical_dom_sf"/>
</dbReference>
<comment type="caution">
    <text evidence="3">The sequence shown here is derived from an EMBL/GenBank/DDBJ whole genome shotgun (WGS) entry which is preliminary data.</text>
</comment>
<sequence length="444" mass="50749">MENELLEQLNLWHEEDEFEKIVDKIAEIPEQDRDYDIVGYLARALNNLKRYDEALQQLSTIKTQGENDFLWHFRVGYAYYYLSQYEDAVAAFEIANKLDPEDEDTSTLLTWSRREVGLTDHQEKSETVQPNAIDSVKNDIEANERLEQEKDKDFGFAHVYAVELKYKQPPKLDRNMLYEKMELYTGKVDRGEHHPDAAGLAVWEANSQEDQNLLHFFHLNYMVEYTEGEMPAQTSLMDTESRPVTDYESAIQQSWHWREAAQVVSDCEHSLLLIDMMASGLDPKSRLQLFTGSLRAVLETAPCDAIYFRESDKLVEPSAYLAAIEAGELLYGALNIRFYNVEGTGSGRPEGLMDSLGLAALGIPDVQCHYYDLEPDEVAGNLLNIAYYLFDRGDVIVDGETVGFTEEMRWRCEHQYGLAAPHRVVIDIDPGEPYYAGSQGAEQS</sequence>